<sequence>MNIRLITGSIMLTLLCLVSGCDDRLEVQQAYDFSLTSWYLQSTISRDETVEIRLTLNRSGDYEEAGYKIGYIQIAGSGEVYDKNKIRLVNREMQPLDSIAGLDNTDPCHQVFTLFYHNRSSKNAEIKFVVTDNFGQERYLDIALGIETETGNEQ</sequence>
<dbReference type="Gene3D" id="2.60.40.2410">
    <property type="entry name" value="Uncharacterised protein PF12988, DUF3872"/>
    <property type="match status" value="1"/>
</dbReference>
<protein>
    <submittedName>
        <fullName evidence="1">DUF3872 domain-containing protein</fullName>
    </submittedName>
</protein>
<dbReference type="Pfam" id="PF12988">
    <property type="entry name" value="TraQ_transposon"/>
    <property type="match status" value="1"/>
</dbReference>
<accession>A0A7J5JRE6</accession>
<gene>
    <name evidence="1" type="ORF">GAN93_08065</name>
</gene>
<reference evidence="1 2" key="1">
    <citation type="journal article" date="2019" name="Nat. Med.">
        <title>A library of human gut bacterial isolates paired with longitudinal multiomics data enables mechanistic microbiome research.</title>
        <authorList>
            <person name="Poyet M."/>
            <person name="Groussin M."/>
            <person name="Gibbons S.M."/>
            <person name="Avila-Pacheco J."/>
            <person name="Jiang X."/>
            <person name="Kearney S.M."/>
            <person name="Perrotta A.R."/>
            <person name="Berdy B."/>
            <person name="Zhao S."/>
            <person name="Lieberman T.D."/>
            <person name="Swanson P.K."/>
            <person name="Smith M."/>
            <person name="Roesemann S."/>
            <person name="Alexander J.E."/>
            <person name="Rich S.A."/>
            <person name="Livny J."/>
            <person name="Vlamakis H."/>
            <person name="Clish C."/>
            <person name="Bullock K."/>
            <person name="Deik A."/>
            <person name="Scott J."/>
            <person name="Pierce K.A."/>
            <person name="Xavier R.J."/>
            <person name="Alm E.J."/>
        </authorList>
    </citation>
    <scope>NUCLEOTIDE SEQUENCE [LARGE SCALE GENOMIC DNA]</scope>
    <source>
        <strain evidence="1 2">BIOML-A165</strain>
    </source>
</reference>
<comment type="caution">
    <text evidence="1">The sequence shown here is derived from an EMBL/GenBank/DDBJ whole genome shotgun (WGS) entry which is preliminary data.</text>
</comment>
<evidence type="ECO:0000313" key="2">
    <source>
        <dbReference type="Proteomes" id="UP000460317"/>
    </source>
</evidence>
<dbReference type="EMBL" id="WCSB01000005">
    <property type="protein sequence ID" value="KAB4453662.1"/>
    <property type="molecule type" value="Genomic_DNA"/>
</dbReference>
<dbReference type="PROSITE" id="PS51257">
    <property type="entry name" value="PROKAR_LIPOPROTEIN"/>
    <property type="match status" value="1"/>
</dbReference>
<name>A0A7J5JRE6_BACT4</name>
<proteinExistence type="predicted"/>
<evidence type="ECO:0000313" key="1">
    <source>
        <dbReference type="EMBL" id="KAB4453662.1"/>
    </source>
</evidence>
<organism evidence="1 2">
    <name type="scientific">Bacteroides thetaiotaomicron</name>
    <dbReference type="NCBI Taxonomy" id="818"/>
    <lineage>
        <taxon>Bacteria</taxon>
        <taxon>Pseudomonadati</taxon>
        <taxon>Bacteroidota</taxon>
        <taxon>Bacteroidia</taxon>
        <taxon>Bacteroidales</taxon>
        <taxon>Bacteroidaceae</taxon>
        <taxon>Bacteroides</taxon>
    </lineage>
</organism>
<dbReference type="RefSeq" id="WP_130041525.1">
    <property type="nucleotide sequence ID" value="NZ_RCXW01000005.1"/>
</dbReference>
<dbReference type="InterPro" id="IPR038707">
    <property type="entry name" value="TraQ_sf"/>
</dbReference>
<dbReference type="Proteomes" id="UP000460317">
    <property type="component" value="Unassembled WGS sequence"/>
</dbReference>
<dbReference type="AlphaFoldDB" id="A0A7J5JRE6"/>
<dbReference type="InterPro" id="IPR024355">
    <property type="entry name" value="TraQ_bacteroidetes"/>
</dbReference>